<dbReference type="InterPro" id="IPR041711">
    <property type="entry name" value="Met-tRNA-FMT_N"/>
</dbReference>
<comment type="catalytic activity">
    <reaction evidence="7 8">
        <text>L-methionyl-tRNA(fMet) + (6R)-10-formyltetrahydrofolate = N-formyl-L-methionyl-tRNA(fMet) + (6S)-5,6,7,8-tetrahydrofolate + H(+)</text>
        <dbReference type="Rhea" id="RHEA:24380"/>
        <dbReference type="Rhea" id="RHEA-COMP:9952"/>
        <dbReference type="Rhea" id="RHEA-COMP:9953"/>
        <dbReference type="ChEBI" id="CHEBI:15378"/>
        <dbReference type="ChEBI" id="CHEBI:57453"/>
        <dbReference type="ChEBI" id="CHEBI:78530"/>
        <dbReference type="ChEBI" id="CHEBI:78844"/>
        <dbReference type="ChEBI" id="CHEBI:195366"/>
        <dbReference type="EC" id="2.1.2.9"/>
    </reaction>
</comment>
<dbReference type="AlphaFoldDB" id="A0A943EH36"/>
<name>A0A943EH36_9FIRM</name>
<evidence type="ECO:0000256" key="7">
    <source>
        <dbReference type="ARBA" id="ARBA00048558"/>
    </source>
</evidence>
<dbReference type="Gene3D" id="3.10.25.10">
    <property type="entry name" value="Formyl transferase, C-terminal domain"/>
    <property type="match status" value="1"/>
</dbReference>
<dbReference type="GO" id="GO:0004479">
    <property type="term" value="F:methionyl-tRNA formyltransferase activity"/>
    <property type="evidence" value="ECO:0007669"/>
    <property type="project" value="UniProtKB-UniRule"/>
</dbReference>
<evidence type="ECO:0000256" key="5">
    <source>
        <dbReference type="ARBA" id="ARBA00022679"/>
    </source>
</evidence>
<dbReference type="EMBL" id="JAGZCZ010000007">
    <property type="protein sequence ID" value="MBS5520059.1"/>
    <property type="molecule type" value="Genomic_DNA"/>
</dbReference>
<feature type="domain" description="Formyl transferase N-terminal" evidence="9">
    <location>
        <begin position="1"/>
        <end position="180"/>
    </location>
</feature>
<dbReference type="InterPro" id="IPR005793">
    <property type="entry name" value="Formyl_trans_C"/>
</dbReference>
<comment type="similarity">
    <text evidence="2 8">Belongs to the Fmt family.</text>
</comment>
<evidence type="ECO:0000256" key="6">
    <source>
        <dbReference type="ARBA" id="ARBA00022917"/>
    </source>
</evidence>
<keyword evidence="5 8" id="KW-0808">Transferase</keyword>
<dbReference type="GO" id="GO:0005829">
    <property type="term" value="C:cytosol"/>
    <property type="evidence" value="ECO:0007669"/>
    <property type="project" value="TreeGrafter"/>
</dbReference>
<dbReference type="InterPro" id="IPR037022">
    <property type="entry name" value="Formyl_trans_C_sf"/>
</dbReference>
<reference evidence="11" key="1">
    <citation type="submission" date="2021-02" db="EMBL/GenBank/DDBJ databases">
        <title>Infant gut strain persistence is associated with maternal origin, phylogeny, and functional potential including surface adhesion and iron acquisition.</title>
        <authorList>
            <person name="Lou Y.C."/>
        </authorList>
    </citation>
    <scope>NUCLEOTIDE SEQUENCE</scope>
    <source>
        <strain evidence="11">L3_106_000M1_dasL3_106_000M1_concoct_15</strain>
    </source>
</reference>
<proteinExistence type="inferred from homology"/>
<dbReference type="InterPro" id="IPR011034">
    <property type="entry name" value="Formyl_transferase-like_C_sf"/>
</dbReference>
<organism evidence="11 12">
    <name type="scientific">Acidaminococcus intestini</name>
    <dbReference type="NCBI Taxonomy" id="187327"/>
    <lineage>
        <taxon>Bacteria</taxon>
        <taxon>Bacillati</taxon>
        <taxon>Bacillota</taxon>
        <taxon>Negativicutes</taxon>
        <taxon>Acidaminococcales</taxon>
        <taxon>Acidaminococcaceae</taxon>
        <taxon>Acidaminococcus</taxon>
    </lineage>
</organism>
<evidence type="ECO:0000256" key="1">
    <source>
        <dbReference type="ARBA" id="ARBA00002606"/>
    </source>
</evidence>
<keyword evidence="6 8" id="KW-0648">Protein biosynthesis</keyword>
<evidence type="ECO:0000256" key="8">
    <source>
        <dbReference type="HAMAP-Rule" id="MF_00182"/>
    </source>
</evidence>
<evidence type="ECO:0000259" key="10">
    <source>
        <dbReference type="Pfam" id="PF02911"/>
    </source>
</evidence>
<dbReference type="Pfam" id="PF02911">
    <property type="entry name" value="Formyl_trans_C"/>
    <property type="match status" value="1"/>
</dbReference>
<evidence type="ECO:0000256" key="2">
    <source>
        <dbReference type="ARBA" id="ARBA00010699"/>
    </source>
</evidence>
<evidence type="ECO:0000259" key="9">
    <source>
        <dbReference type="Pfam" id="PF00551"/>
    </source>
</evidence>
<dbReference type="Pfam" id="PF00551">
    <property type="entry name" value="Formyl_trans_N"/>
    <property type="match status" value="1"/>
</dbReference>
<dbReference type="CDD" id="cd08646">
    <property type="entry name" value="FMT_core_Met-tRNA-FMT_N"/>
    <property type="match status" value="1"/>
</dbReference>
<dbReference type="PANTHER" id="PTHR11138">
    <property type="entry name" value="METHIONYL-TRNA FORMYLTRANSFERASE"/>
    <property type="match status" value="1"/>
</dbReference>
<feature type="domain" description="Formyl transferase C-terminal" evidence="10">
    <location>
        <begin position="205"/>
        <end position="303"/>
    </location>
</feature>
<dbReference type="Proteomes" id="UP000754226">
    <property type="component" value="Unassembled WGS sequence"/>
</dbReference>
<accession>A0A943EH36</accession>
<comment type="caution">
    <text evidence="11">The sequence shown here is derived from an EMBL/GenBank/DDBJ whole genome shotgun (WGS) entry which is preliminary data.</text>
</comment>
<evidence type="ECO:0000313" key="12">
    <source>
        <dbReference type="Proteomes" id="UP000754226"/>
    </source>
</evidence>
<dbReference type="InterPro" id="IPR002376">
    <property type="entry name" value="Formyl_transf_N"/>
</dbReference>
<dbReference type="CDD" id="cd08704">
    <property type="entry name" value="Met_tRNA_FMT_C"/>
    <property type="match status" value="1"/>
</dbReference>
<evidence type="ECO:0000256" key="3">
    <source>
        <dbReference type="ARBA" id="ARBA00012261"/>
    </source>
</evidence>
<comment type="function">
    <text evidence="1 8">Attaches a formyl group to the free amino group of methionyl-tRNA(fMet). The formyl group appears to play a dual role in the initiator identity of N-formylmethionyl-tRNA by promoting its recognition by IF2 and preventing the misappropriation of this tRNA by the elongation apparatus.</text>
</comment>
<sequence>MKLVFMGTPEFAASSLRALVKQQKHEILAVVTQPDRPKGRGHKLMMSAVKEYALSVNLPVLQPERVKEPAFMEEMKRLSPDLIVVAAFGQFLPKALLDLPPFGCINVHASLLPAYRGAAPIHYAILKGEKEAGVTIMQMDTGMDTGAMLEKVSVPIGPEMTQGELHDELKEKGAVLLLQTIDDLSAGTVTAEPQEEAKATYASLITRDMERLDWTLSADALHNQVRAFNPWPGTYTILPDGKRLKVWKSRVLSGSDAKAQPGQVLKADSKGFHIACGMGVLAILECQPEGKRIMAAHSFVNGQQVAVGEILS</sequence>
<dbReference type="EC" id="2.1.2.9" evidence="3 8"/>
<evidence type="ECO:0000313" key="11">
    <source>
        <dbReference type="EMBL" id="MBS5520059.1"/>
    </source>
</evidence>
<dbReference type="InterPro" id="IPR036477">
    <property type="entry name" value="Formyl_transf_N_sf"/>
</dbReference>
<dbReference type="InterPro" id="IPR005794">
    <property type="entry name" value="Fmt"/>
</dbReference>
<feature type="binding site" evidence="8">
    <location>
        <begin position="110"/>
        <end position="113"/>
    </location>
    <ligand>
        <name>(6S)-5,6,7,8-tetrahydrofolate</name>
        <dbReference type="ChEBI" id="CHEBI:57453"/>
    </ligand>
</feature>
<dbReference type="Gene3D" id="3.40.50.170">
    <property type="entry name" value="Formyl transferase, N-terminal domain"/>
    <property type="match status" value="1"/>
</dbReference>
<gene>
    <name evidence="8 11" type="primary">fmt</name>
    <name evidence="11" type="ORF">KHX13_07010</name>
</gene>
<dbReference type="HAMAP" id="MF_00182">
    <property type="entry name" value="Formyl_trans"/>
    <property type="match status" value="1"/>
</dbReference>
<protein>
    <recommendedName>
        <fullName evidence="4 8">Methionyl-tRNA formyltransferase</fullName>
        <ecNumber evidence="3 8">2.1.2.9</ecNumber>
    </recommendedName>
</protein>
<dbReference type="SUPFAM" id="SSF50486">
    <property type="entry name" value="FMT C-terminal domain-like"/>
    <property type="match status" value="1"/>
</dbReference>
<evidence type="ECO:0000256" key="4">
    <source>
        <dbReference type="ARBA" id="ARBA00016014"/>
    </source>
</evidence>
<dbReference type="NCBIfam" id="TIGR00460">
    <property type="entry name" value="fmt"/>
    <property type="match status" value="1"/>
</dbReference>
<dbReference type="InterPro" id="IPR044135">
    <property type="entry name" value="Met-tRNA-FMT_C"/>
</dbReference>
<dbReference type="PANTHER" id="PTHR11138:SF5">
    <property type="entry name" value="METHIONYL-TRNA FORMYLTRANSFERASE, MITOCHONDRIAL"/>
    <property type="match status" value="1"/>
</dbReference>
<dbReference type="SUPFAM" id="SSF53328">
    <property type="entry name" value="Formyltransferase"/>
    <property type="match status" value="1"/>
</dbReference>